<evidence type="ECO:0000256" key="1">
    <source>
        <dbReference type="SAM" id="Coils"/>
    </source>
</evidence>
<sequence length="177" mass="20255">MAEKMDTILQMLEQMNQQMDKGFGEVNERIGKLESETAGNTERLERMEERMISMEGRMSAVEKTIVSMDGRLSSVEGTIVSMDGRLSSVEAAVASIEGRMGTMEETIISVEGRLDRMEGDITIIKDAVVHNLTETRSHVKHFEKMQERQQRVIELLSLRAFEHEADIRDIRRMLNHQ</sequence>
<dbReference type="RefSeq" id="WP_168976218.1">
    <property type="nucleotide sequence ID" value="NZ_JABAGO010000048.1"/>
</dbReference>
<evidence type="ECO:0000313" key="2">
    <source>
        <dbReference type="EMBL" id="NMF00543.1"/>
    </source>
</evidence>
<dbReference type="Proteomes" id="UP000561326">
    <property type="component" value="Unassembled WGS sequence"/>
</dbReference>
<dbReference type="Gene3D" id="1.20.5.340">
    <property type="match status" value="1"/>
</dbReference>
<reference evidence="2 3" key="1">
    <citation type="submission" date="2020-04" db="EMBL/GenBank/DDBJ databases">
        <authorList>
            <person name="Hitch T.C.A."/>
            <person name="Wylensek D."/>
            <person name="Clavel T."/>
        </authorList>
    </citation>
    <scope>NUCLEOTIDE SEQUENCE [LARGE SCALE GENOMIC DNA]</scope>
    <source>
        <strain evidence="2 3">WB01_D5_05</strain>
    </source>
</reference>
<dbReference type="SUPFAM" id="SSF57997">
    <property type="entry name" value="Tropomyosin"/>
    <property type="match status" value="1"/>
</dbReference>
<evidence type="ECO:0000313" key="3">
    <source>
        <dbReference type="Proteomes" id="UP000561326"/>
    </source>
</evidence>
<proteinExistence type="predicted"/>
<gene>
    <name evidence="2" type="ORF">HF838_20170</name>
</gene>
<organism evidence="2 3">
    <name type="scientific">Aneurinibacillus aneurinilyticus</name>
    <name type="common">Bacillus aneurinolyticus</name>
    <dbReference type="NCBI Taxonomy" id="1391"/>
    <lineage>
        <taxon>Bacteria</taxon>
        <taxon>Bacillati</taxon>
        <taxon>Bacillota</taxon>
        <taxon>Bacilli</taxon>
        <taxon>Bacillales</taxon>
        <taxon>Paenibacillaceae</taxon>
        <taxon>Aneurinibacillus group</taxon>
        <taxon>Aneurinibacillus</taxon>
    </lineage>
</organism>
<name>A0A848D365_ANEAE</name>
<dbReference type="AlphaFoldDB" id="A0A848D365"/>
<keyword evidence="1" id="KW-0175">Coiled coil</keyword>
<feature type="coiled-coil region" evidence="1">
    <location>
        <begin position="30"/>
        <end position="64"/>
    </location>
</feature>
<accession>A0A848D365</accession>
<dbReference type="EMBL" id="JABAGO010000048">
    <property type="protein sequence ID" value="NMF00543.1"/>
    <property type="molecule type" value="Genomic_DNA"/>
</dbReference>
<dbReference type="Gene3D" id="1.20.5.1070">
    <property type="entry name" value="Head and neck region of the ectodomain of NDV fusion glycoprotein"/>
    <property type="match status" value="1"/>
</dbReference>
<protein>
    <submittedName>
        <fullName evidence="2">Uncharacterized protein</fullName>
    </submittedName>
</protein>
<comment type="caution">
    <text evidence="2">The sequence shown here is derived from an EMBL/GenBank/DDBJ whole genome shotgun (WGS) entry which is preliminary data.</text>
</comment>